<dbReference type="GO" id="GO:0008233">
    <property type="term" value="F:peptidase activity"/>
    <property type="evidence" value="ECO:0007669"/>
    <property type="project" value="UniProtKB-KW"/>
</dbReference>
<dbReference type="GO" id="GO:0006508">
    <property type="term" value="P:proteolysis"/>
    <property type="evidence" value="ECO:0007669"/>
    <property type="project" value="UniProtKB-KW"/>
</dbReference>
<name>A0A1M3L274_9BACT</name>
<dbReference type="InterPro" id="IPR011650">
    <property type="entry name" value="Peptidase_M20_dimer"/>
</dbReference>
<dbReference type="Gene3D" id="3.30.70.360">
    <property type="match status" value="1"/>
</dbReference>
<dbReference type="Proteomes" id="UP000184233">
    <property type="component" value="Unassembled WGS sequence"/>
</dbReference>
<dbReference type="InterPro" id="IPR002933">
    <property type="entry name" value="Peptidase_M20"/>
</dbReference>
<evidence type="ECO:0000256" key="3">
    <source>
        <dbReference type="ARBA" id="ARBA00022801"/>
    </source>
</evidence>
<dbReference type="EMBL" id="MKVH01000013">
    <property type="protein sequence ID" value="OJX59319.1"/>
    <property type="molecule type" value="Genomic_DNA"/>
</dbReference>
<gene>
    <name evidence="5" type="ORF">BGO89_02560</name>
</gene>
<dbReference type="STRING" id="1895771.BGO89_02560"/>
<evidence type="ECO:0000313" key="6">
    <source>
        <dbReference type="Proteomes" id="UP000184233"/>
    </source>
</evidence>
<feature type="domain" description="Peptidase M20 dimerisation" evidence="4">
    <location>
        <begin position="194"/>
        <end position="355"/>
    </location>
</feature>
<keyword evidence="3" id="KW-0378">Hydrolase</keyword>
<comment type="caution">
    <text evidence="5">The sequence shown here is derived from an EMBL/GenBank/DDBJ whole genome shotgun (WGS) entry which is preliminary data.</text>
</comment>
<organism evidence="5 6">
    <name type="scientific">Candidatus Kapaibacterium thiocyanatum</name>
    <dbReference type="NCBI Taxonomy" id="1895771"/>
    <lineage>
        <taxon>Bacteria</taxon>
        <taxon>Pseudomonadati</taxon>
        <taxon>Candidatus Kapaibacteriota</taxon>
        <taxon>Candidatus Kapaibacteriia</taxon>
        <taxon>Candidatus Kapaibacteriales</taxon>
        <taxon>Candidatus Kapaibacteriaceae</taxon>
        <taxon>Candidatus Kapaibacterium</taxon>
    </lineage>
</organism>
<dbReference type="PANTHER" id="PTHR43270">
    <property type="entry name" value="BETA-ALA-HIS DIPEPTIDASE"/>
    <property type="match status" value="1"/>
</dbReference>
<dbReference type="PANTHER" id="PTHR43270:SF12">
    <property type="entry name" value="SUCCINYL-DIAMINOPIMELATE DESUCCINYLASE"/>
    <property type="match status" value="1"/>
</dbReference>
<keyword evidence="2" id="KW-0479">Metal-binding</keyword>
<evidence type="ECO:0000313" key="5">
    <source>
        <dbReference type="EMBL" id="OJX59319.1"/>
    </source>
</evidence>
<dbReference type="Pfam" id="PF07687">
    <property type="entry name" value="M20_dimer"/>
    <property type="match status" value="1"/>
</dbReference>
<proteinExistence type="predicted"/>
<reference evidence="5 6" key="1">
    <citation type="submission" date="2016-09" db="EMBL/GenBank/DDBJ databases">
        <title>Genome-resolved meta-omics ties microbial dynamics to process performance in biotechnology for thiocyanate degradation.</title>
        <authorList>
            <person name="Kantor R.S."/>
            <person name="Huddy R.J."/>
            <person name="Iyer R."/>
            <person name="Thomas B.C."/>
            <person name="Brown C.T."/>
            <person name="Anantharaman K."/>
            <person name="Tringe S."/>
            <person name="Hettich R.L."/>
            <person name="Harrison S.T."/>
            <person name="Banfield J.F."/>
        </authorList>
    </citation>
    <scope>NUCLEOTIDE SEQUENCE [LARGE SCALE GENOMIC DNA]</scope>
    <source>
        <strain evidence="5">59-99</strain>
    </source>
</reference>
<dbReference type="NCBIfam" id="NF006579">
    <property type="entry name" value="PRK09104.1"/>
    <property type="match status" value="1"/>
</dbReference>
<protein>
    <submittedName>
        <fullName evidence="5">Peptidase M20</fullName>
    </submittedName>
</protein>
<dbReference type="NCBIfam" id="NF005914">
    <property type="entry name" value="PRK07907.1"/>
    <property type="match status" value="1"/>
</dbReference>
<keyword evidence="1" id="KW-0645">Protease</keyword>
<dbReference type="NCBIfam" id="NF006053">
    <property type="entry name" value="PRK08201.1"/>
    <property type="match status" value="1"/>
</dbReference>
<dbReference type="InterPro" id="IPR051458">
    <property type="entry name" value="Cyt/Met_Dipeptidase"/>
</dbReference>
<dbReference type="GO" id="GO:0046872">
    <property type="term" value="F:metal ion binding"/>
    <property type="evidence" value="ECO:0007669"/>
    <property type="project" value="UniProtKB-KW"/>
</dbReference>
<evidence type="ECO:0000259" key="4">
    <source>
        <dbReference type="Pfam" id="PF07687"/>
    </source>
</evidence>
<dbReference type="Pfam" id="PF01546">
    <property type="entry name" value="Peptidase_M20"/>
    <property type="match status" value="1"/>
</dbReference>
<dbReference type="SUPFAM" id="SSF53187">
    <property type="entry name" value="Zn-dependent exopeptidases"/>
    <property type="match status" value="1"/>
</dbReference>
<sequence length="460" mass="50157">MTETLTYLAENAARFDAELHDFLSIPSVSTDPSAIPDVRRCAEWLAAHLTSIGMPDVRVLDTPGHPIVYAEHLGAGPDKPTVLFYGHYDVQPVDPIDLWTTPPFAPEVRDGRIYARGATDDKGQVFLHVKALEALIATTGGLPVNVKFLIEGEEEIGSPNLAPFVRQHADMLRCDAVAVSDTPMFAPGIPGLVYGLRGLAYLQIDVQGPDRDLHSGSYGGAVNNPLNALASILAQLKDVRTGRILVPGFYDEVLSLDDTERMELGQLEYDDQRLKDDVGVDTLYGEEGYSTLERLWARPTLDVNGMLGGFTGEGAKTVLPAKAMAKVSMRLVPHQRTADIVKKFTDYIQRIAPQGVTVTVTDLHGADPVLVPRDTKAMHAAARAMEETFGQRCRFTREGGSIPVVLLFDTVLKAPTVLMGFGLNNENAHSPDEHFDMSNFHEGMKAAARFYTNMGQDGTS</sequence>
<evidence type="ECO:0000256" key="2">
    <source>
        <dbReference type="ARBA" id="ARBA00022723"/>
    </source>
</evidence>
<evidence type="ECO:0000256" key="1">
    <source>
        <dbReference type="ARBA" id="ARBA00022670"/>
    </source>
</evidence>
<dbReference type="Gene3D" id="3.40.630.10">
    <property type="entry name" value="Zn peptidases"/>
    <property type="match status" value="1"/>
</dbReference>
<dbReference type="AlphaFoldDB" id="A0A1M3L274"/>
<accession>A0A1M3L274</accession>
<dbReference type="CDD" id="cd05680">
    <property type="entry name" value="M20_dipept_like"/>
    <property type="match status" value="1"/>
</dbReference>